<evidence type="ECO:0000259" key="1">
    <source>
        <dbReference type="Pfam" id="PF01850"/>
    </source>
</evidence>
<reference evidence="2 3" key="1">
    <citation type="journal article" date="2015" name="Nature">
        <title>rRNA introns, odd ribosomes, and small enigmatic genomes across a large radiation of phyla.</title>
        <authorList>
            <person name="Brown C.T."/>
            <person name="Hug L.A."/>
            <person name="Thomas B.C."/>
            <person name="Sharon I."/>
            <person name="Castelle C.J."/>
            <person name="Singh A."/>
            <person name="Wilkins M.J."/>
            <person name="Williams K.H."/>
            <person name="Banfield J.F."/>
        </authorList>
    </citation>
    <scope>NUCLEOTIDE SEQUENCE [LARGE SCALE GENOMIC DNA]</scope>
</reference>
<sequence>MKYLVDSDFLISLYKPTDSNHKKASEIFKGIGKTARLVASNLVFQESTTVISKQIGMEAAIKFYDLITKLIDEQLILENILEKEAWKIFLKQTKKGTSFIDCANLAVCTKLKLDGILSFDEFYPKDKLVYSEESKHDAK</sequence>
<dbReference type="SUPFAM" id="SSF88723">
    <property type="entry name" value="PIN domain-like"/>
    <property type="match status" value="1"/>
</dbReference>
<comment type="caution">
    <text evidence="2">The sequence shown here is derived from an EMBL/GenBank/DDBJ whole genome shotgun (WGS) entry which is preliminary data.</text>
</comment>
<dbReference type="GO" id="GO:0016075">
    <property type="term" value="P:rRNA catabolic process"/>
    <property type="evidence" value="ECO:0007669"/>
    <property type="project" value="TreeGrafter"/>
</dbReference>
<dbReference type="InterPro" id="IPR029060">
    <property type="entry name" value="PIN-like_dom_sf"/>
</dbReference>
<dbReference type="AlphaFoldDB" id="A0A0G0P3N3"/>
<name>A0A0G0P3N3_9BACT</name>
<dbReference type="InterPro" id="IPR039018">
    <property type="entry name" value="VapC20-like"/>
</dbReference>
<organism evidence="2 3">
    <name type="scientific">Candidatus Woesebacteria bacterium GW2011_GWB1_39_10</name>
    <dbReference type="NCBI Taxonomy" id="1618572"/>
    <lineage>
        <taxon>Bacteria</taxon>
        <taxon>Candidatus Woeseibacteriota</taxon>
    </lineage>
</organism>
<evidence type="ECO:0000313" key="3">
    <source>
        <dbReference type="Proteomes" id="UP000034774"/>
    </source>
</evidence>
<dbReference type="Gene3D" id="3.40.50.1010">
    <property type="entry name" value="5'-nuclease"/>
    <property type="match status" value="1"/>
</dbReference>
<gene>
    <name evidence="2" type="ORF">UT17_C0001G0088</name>
</gene>
<dbReference type="EMBL" id="LBVU01000001">
    <property type="protein sequence ID" value="KKQ92709.1"/>
    <property type="molecule type" value="Genomic_DNA"/>
</dbReference>
<accession>A0A0G0P3N3</accession>
<proteinExistence type="predicted"/>
<dbReference type="InterPro" id="IPR002716">
    <property type="entry name" value="PIN_dom"/>
</dbReference>
<evidence type="ECO:0000313" key="2">
    <source>
        <dbReference type="EMBL" id="KKQ92709.1"/>
    </source>
</evidence>
<dbReference type="PANTHER" id="PTHR42188:SF1">
    <property type="entry name" value="23S RRNA-SPECIFIC ENDONUCLEASE VAPC20"/>
    <property type="match status" value="1"/>
</dbReference>
<dbReference type="Proteomes" id="UP000034774">
    <property type="component" value="Unassembled WGS sequence"/>
</dbReference>
<dbReference type="GO" id="GO:0004521">
    <property type="term" value="F:RNA endonuclease activity"/>
    <property type="evidence" value="ECO:0007669"/>
    <property type="project" value="InterPro"/>
</dbReference>
<feature type="domain" description="PIN" evidence="1">
    <location>
        <begin position="3"/>
        <end position="121"/>
    </location>
</feature>
<dbReference type="PANTHER" id="PTHR42188">
    <property type="entry name" value="23S RRNA-SPECIFIC ENDONUCLEASE VAPC20"/>
    <property type="match status" value="1"/>
</dbReference>
<dbReference type="Pfam" id="PF01850">
    <property type="entry name" value="PIN"/>
    <property type="match status" value="1"/>
</dbReference>
<dbReference type="STRING" id="1618572.UT17_C0001G0088"/>
<protein>
    <recommendedName>
        <fullName evidence="1">PIN domain-containing protein</fullName>
    </recommendedName>
</protein>